<evidence type="ECO:0000256" key="4">
    <source>
        <dbReference type="ARBA" id="ARBA00022502"/>
    </source>
</evidence>
<dbReference type="AlphaFoldDB" id="A0A0C2FE26"/>
<feature type="transmembrane region" description="Helical" evidence="12">
    <location>
        <begin position="314"/>
        <end position="332"/>
    </location>
</feature>
<gene>
    <name evidence="14" type="ORF">SPBR_06775</name>
</gene>
<evidence type="ECO:0000256" key="6">
    <source>
        <dbReference type="ARBA" id="ARBA00022679"/>
    </source>
</evidence>
<feature type="transmembrane region" description="Helical" evidence="12">
    <location>
        <begin position="248"/>
        <end position="271"/>
    </location>
</feature>
<dbReference type="EC" id="2.4.1.-" evidence="12"/>
<dbReference type="EMBL" id="AWTV01000009">
    <property type="protein sequence ID" value="KIH89398.1"/>
    <property type="molecule type" value="Genomic_DNA"/>
</dbReference>
<evidence type="ECO:0000313" key="15">
    <source>
        <dbReference type="Proteomes" id="UP000031575"/>
    </source>
</evidence>
<keyword evidence="15" id="KW-1185">Reference proteome</keyword>
<dbReference type="UniPathway" id="UPA00196"/>
<keyword evidence="5 12" id="KW-0328">Glycosyltransferase</keyword>
<dbReference type="Pfam" id="PF03901">
    <property type="entry name" value="Glyco_transf_22"/>
    <property type="match status" value="1"/>
</dbReference>
<comment type="pathway">
    <text evidence="2">Glycolipid biosynthesis; glycosylphosphatidylinositol-anchor biosynthesis.</text>
</comment>
<accession>A0A0C2FE26</accession>
<protein>
    <recommendedName>
        <fullName evidence="12">Mannosyltransferase</fullName>
        <ecNumber evidence="12">2.4.1.-</ecNumber>
    </recommendedName>
</protein>
<dbReference type="OrthoDB" id="416834at2759"/>
<comment type="caution">
    <text evidence="14">The sequence shown here is derived from an EMBL/GenBank/DDBJ whole genome shotgun (WGS) entry which is preliminary data.</text>
</comment>
<evidence type="ECO:0000256" key="12">
    <source>
        <dbReference type="RuleBase" id="RU363075"/>
    </source>
</evidence>
<keyword evidence="4" id="KW-0337">GPI-anchor biosynthesis</keyword>
<organism evidence="14 15">
    <name type="scientific">Sporothrix brasiliensis 5110</name>
    <dbReference type="NCBI Taxonomy" id="1398154"/>
    <lineage>
        <taxon>Eukaryota</taxon>
        <taxon>Fungi</taxon>
        <taxon>Dikarya</taxon>
        <taxon>Ascomycota</taxon>
        <taxon>Pezizomycotina</taxon>
        <taxon>Sordariomycetes</taxon>
        <taxon>Sordariomycetidae</taxon>
        <taxon>Ophiostomatales</taxon>
        <taxon>Ophiostomataceae</taxon>
        <taxon>Sporothrix</taxon>
    </lineage>
</organism>
<evidence type="ECO:0000256" key="13">
    <source>
        <dbReference type="SAM" id="MobiDB-lite"/>
    </source>
</evidence>
<feature type="transmembrane region" description="Helical" evidence="12">
    <location>
        <begin position="426"/>
        <end position="450"/>
    </location>
</feature>
<dbReference type="GeneID" id="63679952"/>
<dbReference type="GO" id="GO:0006506">
    <property type="term" value="P:GPI anchor biosynthetic process"/>
    <property type="evidence" value="ECO:0007669"/>
    <property type="project" value="UniProtKB-UniPathway"/>
</dbReference>
<evidence type="ECO:0000256" key="5">
    <source>
        <dbReference type="ARBA" id="ARBA00022676"/>
    </source>
</evidence>
<feature type="transmembrane region" description="Helical" evidence="12">
    <location>
        <begin position="471"/>
        <end position="489"/>
    </location>
</feature>
<keyword evidence="6" id="KW-0808">Transferase</keyword>
<evidence type="ECO:0000256" key="10">
    <source>
        <dbReference type="ARBA" id="ARBA00023136"/>
    </source>
</evidence>
<evidence type="ECO:0000256" key="8">
    <source>
        <dbReference type="ARBA" id="ARBA00022824"/>
    </source>
</evidence>
<evidence type="ECO:0000256" key="3">
    <source>
        <dbReference type="ARBA" id="ARBA00006065"/>
    </source>
</evidence>
<feature type="transmembrane region" description="Helical" evidence="12">
    <location>
        <begin position="283"/>
        <end position="307"/>
    </location>
</feature>
<dbReference type="PANTHER" id="PTHR22760">
    <property type="entry name" value="GLYCOSYLTRANSFERASE"/>
    <property type="match status" value="1"/>
</dbReference>
<feature type="transmembrane region" description="Helical" evidence="12">
    <location>
        <begin position="404"/>
        <end position="420"/>
    </location>
</feature>
<keyword evidence="7 12" id="KW-0812">Transmembrane</keyword>
<feature type="transmembrane region" description="Helical" evidence="12">
    <location>
        <begin position="145"/>
        <end position="167"/>
    </location>
</feature>
<proteinExistence type="inferred from homology"/>
<feature type="region of interest" description="Disordered" evidence="13">
    <location>
        <begin position="1"/>
        <end position="28"/>
    </location>
</feature>
<comment type="similarity">
    <text evidence="3">Belongs to the glycosyltransferase 22 family. PIGB subfamily.</text>
</comment>
<dbReference type="PANTHER" id="PTHR22760:SF4">
    <property type="entry name" value="GPI MANNOSYLTRANSFERASE 3"/>
    <property type="match status" value="1"/>
</dbReference>
<evidence type="ECO:0000256" key="7">
    <source>
        <dbReference type="ARBA" id="ARBA00022692"/>
    </source>
</evidence>
<keyword evidence="9 12" id="KW-1133">Transmembrane helix</keyword>
<dbReference type="Proteomes" id="UP000031575">
    <property type="component" value="Unassembled WGS sequence"/>
</dbReference>
<dbReference type="RefSeq" id="XP_040617408.1">
    <property type="nucleotide sequence ID" value="XM_040765031.1"/>
</dbReference>
<dbReference type="VEuPathDB" id="FungiDB:SPBR_06775"/>
<name>A0A0C2FE26_9PEZI</name>
<dbReference type="InterPro" id="IPR005599">
    <property type="entry name" value="GPI_mannosylTrfase"/>
</dbReference>
<reference evidence="14 15" key="1">
    <citation type="journal article" date="2014" name="BMC Genomics">
        <title>Comparative genomics of the major fungal agents of human and animal Sporotrichosis: Sporothrix schenckii and Sporothrix brasiliensis.</title>
        <authorList>
            <person name="Teixeira M.M."/>
            <person name="de Almeida L.G."/>
            <person name="Kubitschek-Barreira P."/>
            <person name="Alves F.L."/>
            <person name="Kioshima E.S."/>
            <person name="Abadio A.K."/>
            <person name="Fernandes L."/>
            <person name="Derengowski L.S."/>
            <person name="Ferreira K.S."/>
            <person name="Souza R.C."/>
            <person name="Ruiz J.C."/>
            <person name="de Andrade N.C."/>
            <person name="Paes H.C."/>
            <person name="Nicola A.M."/>
            <person name="Albuquerque P."/>
            <person name="Gerber A.L."/>
            <person name="Martins V.P."/>
            <person name="Peconick L.D."/>
            <person name="Neto A.V."/>
            <person name="Chaucanez C.B."/>
            <person name="Silva P.A."/>
            <person name="Cunha O.L."/>
            <person name="de Oliveira F.F."/>
            <person name="dos Santos T.C."/>
            <person name="Barros A.L."/>
            <person name="Soares M.A."/>
            <person name="de Oliveira L.M."/>
            <person name="Marini M.M."/>
            <person name="Villalobos-Duno H."/>
            <person name="Cunha M.M."/>
            <person name="de Hoog S."/>
            <person name="da Silveira J.F."/>
            <person name="Henrissat B."/>
            <person name="Nino-Vega G.A."/>
            <person name="Cisalpino P.S."/>
            <person name="Mora-Montes H.M."/>
            <person name="Almeida S.R."/>
            <person name="Stajich J.E."/>
            <person name="Lopes-Bezerra L.M."/>
            <person name="Vasconcelos A.T."/>
            <person name="Felipe M.S."/>
        </authorList>
    </citation>
    <scope>NUCLEOTIDE SEQUENCE [LARGE SCALE GENOMIC DNA]</scope>
    <source>
        <strain evidence="14 15">5110</strain>
    </source>
</reference>
<feature type="compositionally biased region" description="Polar residues" evidence="13">
    <location>
        <begin position="1"/>
        <end position="10"/>
    </location>
</feature>
<evidence type="ECO:0000313" key="14">
    <source>
        <dbReference type="EMBL" id="KIH89398.1"/>
    </source>
</evidence>
<evidence type="ECO:0000256" key="1">
    <source>
        <dbReference type="ARBA" id="ARBA00004477"/>
    </source>
</evidence>
<sequence length="726" mass="78757">MAPPTSNTAPVGSGESARPAAKPSAVHMPSKEQLEANYKIAATAAAGTLHREVADAQSTDILWALVALRWIGAFTVRTFFQPDEYFQALEPAWQLAHGPASGAWITWEWKHRLRASLHPVLFAGVYAGLEYVLGLIHLVGPLRAYVVVVAPGLVQAVFTATTDFYVWRLASQLYGRGHNAAWAAFWLSVASPWQFYCGARTFSNGLETTLTAAALSFWPWQLLAGAVSDKPVSELFTNGGIRRLRLSLVLAATAVVLRPTNVLIWLALITVTVTRLTLDGGSTFLGAGVVGRLLLEAIGSGSLVLGVSALSDRLFYGAWTFPAFTFLDINLTQDVAIFYGSNPWHYYLSQGLPLLTTTALPFALYGLYDSLVAVPATKSTSAKAVNAADGASVDPTRRANARKALSFAVVATVSSLSLVAHKEVRFIYPLLPVLLVLAAPHAAAFYSTVVATTPKTAAEATTTTTLRHKRVLWGALAVNGLLAGYLSLLHRPAPLSVLTFLRTEYERIHHDWLEIPPGELPSYDVYPDSFVSAASASTASEGDGDELFALFLTPCHSTPWRSHLVYPGLRARALTCEPPLDTAPKSAERAVYLDEADRFYAPIKVEGASLEEQSQFLSTELWPLTKEAGRKGAARSGEIPRYIVGFEGIEGLLNHFFASEDPLTGGAGLGVRTPLHRAWVGWNGFFNEDARRSGSLIVWDTGVYSNASHPDSERTYDEMFRPQKLI</sequence>
<feature type="transmembrane region" description="Helical" evidence="12">
    <location>
        <begin position="344"/>
        <end position="368"/>
    </location>
</feature>
<keyword evidence="8 12" id="KW-0256">Endoplasmic reticulum</keyword>
<evidence type="ECO:0000256" key="11">
    <source>
        <dbReference type="ARBA" id="ARBA00024708"/>
    </source>
</evidence>
<feature type="transmembrane region" description="Helical" evidence="12">
    <location>
        <begin position="120"/>
        <end position="139"/>
    </location>
</feature>
<evidence type="ECO:0000256" key="9">
    <source>
        <dbReference type="ARBA" id="ARBA00022989"/>
    </source>
</evidence>
<dbReference type="GO" id="GO:0005789">
    <property type="term" value="C:endoplasmic reticulum membrane"/>
    <property type="evidence" value="ECO:0007669"/>
    <property type="project" value="UniProtKB-SubCell"/>
</dbReference>
<dbReference type="GO" id="GO:0000026">
    <property type="term" value="F:alpha-1,2-mannosyltransferase activity"/>
    <property type="evidence" value="ECO:0007669"/>
    <property type="project" value="TreeGrafter"/>
</dbReference>
<comment type="function">
    <text evidence="11">Mannosyltransferase involved in glycosylphosphatidylinositol-anchor biosynthesis. Transfers the third mannose to Man2-GlcN-acyl-PI during GPI precursor assembly.</text>
</comment>
<keyword evidence="10 12" id="KW-0472">Membrane</keyword>
<comment type="subcellular location">
    <subcellularLocation>
        <location evidence="1 12">Endoplasmic reticulum membrane</location>
        <topology evidence="1 12">Multi-pass membrane protein</topology>
    </subcellularLocation>
</comment>
<dbReference type="HOGENOM" id="CLU_012353_1_1_1"/>
<evidence type="ECO:0000256" key="2">
    <source>
        <dbReference type="ARBA" id="ARBA00004687"/>
    </source>
</evidence>